<dbReference type="EMBL" id="PJKN01000003">
    <property type="protein sequence ID" value="PNC56340.1"/>
    <property type="molecule type" value="Genomic_DNA"/>
</dbReference>
<accession>A0AAP8T9E2</accession>
<dbReference type="Gene3D" id="3.40.50.150">
    <property type="entry name" value="Vaccinia Virus protein VP39"/>
    <property type="match status" value="1"/>
</dbReference>
<evidence type="ECO:0008006" key="3">
    <source>
        <dbReference type="Google" id="ProtNLM"/>
    </source>
</evidence>
<dbReference type="SUPFAM" id="SSF53335">
    <property type="entry name" value="S-adenosyl-L-methionine-dependent methyltransferases"/>
    <property type="match status" value="1"/>
</dbReference>
<dbReference type="Proteomes" id="UP000235914">
    <property type="component" value="Unassembled WGS sequence"/>
</dbReference>
<evidence type="ECO:0000313" key="2">
    <source>
        <dbReference type="Proteomes" id="UP000235914"/>
    </source>
</evidence>
<comment type="caution">
    <text evidence="1">The sequence shown here is derived from an EMBL/GenBank/DDBJ whole genome shotgun (WGS) entry which is preliminary data.</text>
</comment>
<reference evidence="1 2" key="1">
    <citation type="journal article" date="2017" name="BMC Genomics">
        <title>Genome sequencing of 39 Akkermansia muciniphila isolates reveals its population structure, genomic and functional diverisity, and global distribution in mammalian gut microbiotas.</title>
        <authorList>
            <person name="Guo X."/>
            <person name="Li S."/>
            <person name="Zhang J."/>
            <person name="Wu F."/>
            <person name="Li X."/>
            <person name="Wu D."/>
            <person name="Zhang M."/>
            <person name="Ou Z."/>
            <person name="Jie Z."/>
            <person name="Yan Q."/>
            <person name="Li P."/>
            <person name="Yi J."/>
            <person name="Peng Y."/>
        </authorList>
    </citation>
    <scope>NUCLEOTIDE SEQUENCE [LARGE SCALE GENOMIC DNA]</scope>
    <source>
        <strain evidence="1 2">GP43</strain>
    </source>
</reference>
<name>A0AAP8T9E2_9BACT</name>
<evidence type="ECO:0000313" key="1">
    <source>
        <dbReference type="EMBL" id="PNC56340.1"/>
    </source>
</evidence>
<protein>
    <recommendedName>
        <fullName evidence="3">MnmC-like methyltransferase domain-containing protein</fullName>
    </recommendedName>
</protein>
<dbReference type="InterPro" id="IPR029063">
    <property type="entry name" value="SAM-dependent_MTases_sf"/>
</dbReference>
<organism evidence="1 2">
    <name type="scientific">Akkermansia muciniphila</name>
    <dbReference type="NCBI Taxonomy" id="239935"/>
    <lineage>
        <taxon>Bacteria</taxon>
        <taxon>Pseudomonadati</taxon>
        <taxon>Verrucomicrobiota</taxon>
        <taxon>Verrucomicrobiia</taxon>
        <taxon>Verrucomicrobiales</taxon>
        <taxon>Akkermansiaceae</taxon>
        <taxon>Akkermansia</taxon>
    </lineage>
</organism>
<dbReference type="AlphaFoldDB" id="A0AAP8T9E2"/>
<proteinExistence type="predicted"/>
<sequence length="233" mass="25655">MYPALSHMKPITKLASSTLPDGSVLDLWERDGFHFLLRDGVQTASSFSHGSNEAAAAMAAAPVKRANQPSFLLDGLGLGFTLFALMDQIRREKARFIVAEPCKPLIDWHKELMNQERPGFLHDPRVSVEFTPALQIARKNPKSFHAILSHSTHERMNLSVAEASDYFAALKQGGLLVITVARPDTRLSRTLQKAGFEVSTEAVPASHKGKKTAFHTVILGKKGRFVPFSAHQS</sequence>
<gene>
    <name evidence="1" type="ORF">CXU09_06925</name>
</gene>